<dbReference type="Proteomes" id="UP000198281">
    <property type="component" value="Unassembled WGS sequence"/>
</dbReference>
<feature type="chain" id="PRO_5012760244" evidence="1">
    <location>
        <begin position="22"/>
        <end position="94"/>
    </location>
</feature>
<accession>A0A239GMC2</accession>
<evidence type="ECO:0000313" key="3">
    <source>
        <dbReference type="Proteomes" id="UP000198281"/>
    </source>
</evidence>
<keyword evidence="3" id="KW-1185">Reference proteome</keyword>
<name>A0A239GMC2_9SPHN</name>
<evidence type="ECO:0000313" key="2">
    <source>
        <dbReference type="EMBL" id="SNS70339.1"/>
    </source>
</evidence>
<dbReference type="EMBL" id="FZOS01000013">
    <property type="protein sequence ID" value="SNS70339.1"/>
    <property type="molecule type" value="Genomic_DNA"/>
</dbReference>
<protein>
    <submittedName>
        <fullName evidence="2">Uncharacterized protein</fullName>
    </submittedName>
</protein>
<sequence>MLSKYLILGMLGCLCGGTALAAPATPASPSRPSARSVVISERWKSPVESESVAEAARSRWMLGELADSYADDRNGLRWRLQGPKVKVRMPLSLH</sequence>
<evidence type="ECO:0000256" key="1">
    <source>
        <dbReference type="SAM" id="SignalP"/>
    </source>
</evidence>
<organism evidence="2 3">
    <name type="scientific">Edaphosphingomonas laterariae</name>
    <dbReference type="NCBI Taxonomy" id="861865"/>
    <lineage>
        <taxon>Bacteria</taxon>
        <taxon>Pseudomonadati</taxon>
        <taxon>Pseudomonadota</taxon>
        <taxon>Alphaproteobacteria</taxon>
        <taxon>Sphingomonadales</taxon>
        <taxon>Rhizorhabdaceae</taxon>
        <taxon>Edaphosphingomonas</taxon>
    </lineage>
</organism>
<dbReference type="OrthoDB" id="9992746at2"/>
<reference evidence="3" key="1">
    <citation type="submission" date="2017-06" db="EMBL/GenBank/DDBJ databases">
        <authorList>
            <person name="Varghese N."/>
            <person name="Submissions S."/>
        </authorList>
    </citation>
    <scope>NUCLEOTIDE SEQUENCE [LARGE SCALE GENOMIC DNA]</scope>
    <source>
        <strain evidence="3">LNB2</strain>
    </source>
</reference>
<dbReference type="AlphaFoldDB" id="A0A239GMC2"/>
<proteinExistence type="predicted"/>
<keyword evidence="1" id="KW-0732">Signal</keyword>
<dbReference type="RefSeq" id="WP_089219958.1">
    <property type="nucleotide sequence ID" value="NZ_FZOS01000013.1"/>
</dbReference>
<feature type="signal peptide" evidence="1">
    <location>
        <begin position="1"/>
        <end position="21"/>
    </location>
</feature>
<gene>
    <name evidence="2" type="ORF">SAMN06295912_11316</name>
</gene>